<dbReference type="Proteomes" id="UP000622638">
    <property type="component" value="Unassembled WGS sequence"/>
</dbReference>
<evidence type="ECO:0000313" key="5">
    <source>
        <dbReference type="Proteomes" id="UP000622638"/>
    </source>
</evidence>
<dbReference type="EMBL" id="BMKG01000001">
    <property type="protein sequence ID" value="GGB86239.1"/>
    <property type="molecule type" value="Genomic_DNA"/>
</dbReference>
<keyword evidence="5" id="KW-1185">Reference proteome</keyword>
<dbReference type="RefSeq" id="WP_155473525.1">
    <property type="nucleotide sequence ID" value="NZ_BMKG01000001.1"/>
</dbReference>
<feature type="transmembrane region" description="Helical" evidence="1">
    <location>
        <begin position="20"/>
        <end position="41"/>
    </location>
</feature>
<accession>A0A6I3T3X4</accession>
<reference evidence="2" key="4">
    <citation type="submission" date="2024-05" db="EMBL/GenBank/DDBJ databases">
        <authorList>
            <person name="Sun Q."/>
            <person name="Zhou Y."/>
        </authorList>
    </citation>
    <scope>NUCLEOTIDE SEQUENCE</scope>
    <source>
        <strain evidence="2">CGMCC 1.15931</strain>
    </source>
</reference>
<dbReference type="Proteomes" id="UP000430634">
    <property type="component" value="Unassembled WGS sequence"/>
</dbReference>
<dbReference type="EMBL" id="WNKZ01000151">
    <property type="protein sequence ID" value="MTV56298.1"/>
    <property type="molecule type" value="Genomic_DNA"/>
</dbReference>
<organism evidence="3 4">
    <name type="scientific">Pseudoduganella buxea</name>
    <dbReference type="NCBI Taxonomy" id="1949069"/>
    <lineage>
        <taxon>Bacteria</taxon>
        <taxon>Pseudomonadati</taxon>
        <taxon>Pseudomonadota</taxon>
        <taxon>Betaproteobacteria</taxon>
        <taxon>Burkholderiales</taxon>
        <taxon>Oxalobacteraceae</taxon>
        <taxon>Telluria group</taxon>
        <taxon>Pseudoduganella</taxon>
    </lineage>
</organism>
<evidence type="ECO:0000313" key="2">
    <source>
        <dbReference type="EMBL" id="GGB86239.1"/>
    </source>
</evidence>
<reference evidence="3 4" key="3">
    <citation type="submission" date="2019-11" db="EMBL/GenBank/DDBJ databases">
        <title>Type strains purchased from KCTC, JCM and DSMZ.</title>
        <authorList>
            <person name="Lu H."/>
        </authorList>
    </citation>
    <scope>NUCLEOTIDE SEQUENCE [LARGE SCALE GENOMIC DNA]</scope>
    <source>
        <strain evidence="3 4">KCTC 52429</strain>
    </source>
</reference>
<evidence type="ECO:0000313" key="3">
    <source>
        <dbReference type="EMBL" id="MTV56298.1"/>
    </source>
</evidence>
<comment type="caution">
    <text evidence="3">The sequence shown here is derived from an EMBL/GenBank/DDBJ whole genome shotgun (WGS) entry which is preliminary data.</text>
</comment>
<protein>
    <submittedName>
        <fullName evidence="3">Uncharacterized protein</fullName>
    </submittedName>
</protein>
<dbReference type="OrthoDB" id="8759039at2"/>
<reference evidence="2" key="1">
    <citation type="journal article" date="2014" name="Int. J. Syst. Evol. Microbiol.">
        <title>Complete genome of a new Firmicutes species belonging to the dominant human colonic microbiota ('Ruminococcus bicirculans') reveals two chromosomes and a selective capacity to utilize plant glucans.</title>
        <authorList>
            <consortium name="NISC Comparative Sequencing Program"/>
            <person name="Wegmann U."/>
            <person name="Louis P."/>
            <person name="Goesmann A."/>
            <person name="Henrissat B."/>
            <person name="Duncan S.H."/>
            <person name="Flint H.J."/>
        </authorList>
    </citation>
    <scope>NUCLEOTIDE SEQUENCE</scope>
    <source>
        <strain evidence="2">CGMCC 1.15931</strain>
    </source>
</reference>
<proteinExistence type="predicted"/>
<name>A0A6I3T3X4_9BURK</name>
<keyword evidence="1" id="KW-0472">Membrane</keyword>
<dbReference type="AlphaFoldDB" id="A0A6I3T3X4"/>
<reference evidence="5" key="2">
    <citation type="journal article" date="2019" name="Int. J. Syst. Evol. Microbiol.">
        <title>The Global Catalogue of Microorganisms (GCM) 10K type strain sequencing project: providing services to taxonomists for standard genome sequencing and annotation.</title>
        <authorList>
            <consortium name="The Broad Institute Genomics Platform"/>
            <consortium name="The Broad Institute Genome Sequencing Center for Infectious Disease"/>
            <person name="Wu L."/>
            <person name="Ma J."/>
        </authorList>
    </citation>
    <scope>NUCLEOTIDE SEQUENCE [LARGE SCALE GENOMIC DNA]</scope>
    <source>
        <strain evidence="5">CGMCC 1.15931</strain>
    </source>
</reference>
<keyword evidence="1" id="KW-1133">Transmembrane helix</keyword>
<gene>
    <name evidence="2" type="ORF">GCM10011572_05310</name>
    <name evidence="3" type="ORF">GM672_26585</name>
</gene>
<evidence type="ECO:0000256" key="1">
    <source>
        <dbReference type="SAM" id="Phobius"/>
    </source>
</evidence>
<evidence type="ECO:0000313" key="4">
    <source>
        <dbReference type="Proteomes" id="UP000430634"/>
    </source>
</evidence>
<sequence>MNDPVHAAPIVTSSTAMRPGLGLLLGAIATAALVALAVFTWRQQAGAPFAPGPLGVRYAVQLQNGQMFYGVLREIGARHVQMEDVYYVQPFTQPDGRQGNRVVNRQKNDWHGPQVLTVPLDKVVTIETVGATSQLAKLIEQDKAAAPAR</sequence>
<keyword evidence="1" id="KW-0812">Transmembrane</keyword>